<name>A0A520LKM5_9GAMM</name>
<comment type="caution">
    <text evidence="1">The sequence shown here is derived from an EMBL/GenBank/DDBJ whole genome shotgun (WGS) entry which is preliminary data.</text>
</comment>
<dbReference type="InterPro" id="IPR016980">
    <property type="entry name" value="S-AdoMet-dep_MeTrfase_Alr7345"/>
</dbReference>
<feature type="non-terminal residue" evidence="1">
    <location>
        <position position="1"/>
    </location>
</feature>
<keyword evidence="1" id="KW-0808">Transferase</keyword>
<protein>
    <submittedName>
        <fullName evidence="1">Methyltransferase</fullName>
    </submittedName>
</protein>
<dbReference type="GO" id="GO:0032259">
    <property type="term" value="P:methylation"/>
    <property type="evidence" value="ECO:0007669"/>
    <property type="project" value="UniProtKB-KW"/>
</dbReference>
<dbReference type="GO" id="GO:0008168">
    <property type="term" value="F:methyltransferase activity"/>
    <property type="evidence" value="ECO:0007669"/>
    <property type="project" value="UniProtKB-KW"/>
</dbReference>
<dbReference type="SUPFAM" id="SSF53335">
    <property type="entry name" value="S-adenosyl-L-methionine-dependent methyltransferases"/>
    <property type="match status" value="1"/>
</dbReference>
<dbReference type="PIRSF" id="PIRSF031679">
    <property type="entry name" value="Mtase_Alr7345_prd"/>
    <property type="match status" value="1"/>
</dbReference>
<proteinExistence type="predicted"/>
<dbReference type="Gene3D" id="3.40.50.150">
    <property type="entry name" value="Vaccinia Virus protein VP39"/>
    <property type="match status" value="1"/>
</dbReference>
<accession>A0A520LKM5</accession>
<dbReference type="InterPro" id="IPR029063">
    <property type="entry name" value="SAM-dependent_MTases_sf"/>
</dbReference>
<organism evidence="1 2">
    <name type="scientific">SAR92 clade bacterium</name>
    <dbReference type="NCBI Taxonomy" id="2315479"/>
    <lineage>
        <taxon>Bacteria</taxon>
        <taxon>Pseudomonadati</taxon>
        <taxon>Pseudomonadota</taxon>
        <taxon>Gammaproteobacteria</taxon>
        <taxon>Cellvibrionales</taxon>
        <taxon>Porticoccaceae</taxon>
        <taxon>SAR92 clade</taxon>
    </lineage>
</organism>
<evidence type="ECO:0000313" key="1">
    <source>
        <dbReference type="EMBL" id="RZO05445.1"/>
    </source>
</evidence>
<dbReference type="Proteomes" id="UP000318148">
    <property type="component" value="Unassembled WGS sequence"/>
</dbReference>
<evidence type="ECO:0000313" key="2">
    <source>
        <dbReference type="Proteomes" id="UP000318148"/>
    </source>
</evidence>
<dbReference type="AlphaFoldDB" id="A0A520LKM5"/>
<reference evidence="1 2" key="1">
    <citation type="submission" date="2019-02" db="EMBL/GenBank/DDBJ databases">
        <title>Prokaryotic population dynamics and viral predation in marine succession experiment using metagenomics: the confinement effect.</title>
        <authorList>
            <person name="Haro-Moreno J.M."/>
            <person name="Rodriguez-Valera F."/>
            <person name="Lopez-Perez M."/>
        </authorList>
    </citation>
    <scope>NUCLEOTIDE SEQUENCE [LARGE SCALE GENOMIC DNA]</scope>
    <source>
        <strain evidence="1">MED-G169</strain>
    </source>
</reference>
<gene>
    <name evidence="1" type="ORF">EVB02_03375</name>
</gene>
<keyword evidence="1" id="KW-0489">Methyltransferase</keyword>
<dbReference type="EMBL" id="SHBO01000042">
    <property type="protein sequence ID" value="RZO05445.1"/>
    <property type="molecule type" value="Genomic_DNA"/>
</dbReference>
<sequence>PFETLDFFGIKADMDVLEISPGGGWYTDVIAPSIEGTLYAGHFNPENGDYFKRSHDRYLKKIESDPKLYGNVKMTVFDASKEILLVENESVDAVLTFRNVHGWIRSNSESNAFTLFYKALKPGGVLGLVQHRAKPGVSVESMGKTGYVSQEYVVGLAKKAGFVLEASSEINANALDTKDHPKGVWTLPPVLRLGDENRAFYTSIGESDRMTLRFRKPQI</sequence>